<dbReference type="CDD" id="cd11296">
    <property type="entry name" value="O-FucT_like"/>
    <property type="match status" value="1"/>
</dbReference>
<name>A0A9P3PYQ0_LYOSH</name>
<keyword evidence="2" id="KW-1185">Reference proteome</keyword>
<gene>
    <name evidence="1" type="ORF">LshimejAT787_1501820</name>
</gene>
<dbReference type="Proteomes" id="UP001063166">
    <property type="component" value="Unassembled WGS sequence"/>
</dbReference>
<evidence type="ECO:0000313" key="1">
    <source>
        <dbReference type="EMBL" id="GLB43998.1"/>
    </source>
</evidence>
<dbReference type="AlphaFoldDB" id="A0A9P3PYQ0"/>
<comment type="caution">
    <text evidence="1">The sequence shown here is derived from an EMBL/GenBank/DDBJ whole genome shotgun (WGS) entry which is preliminary data.</text>
</comment>
<accession>A0A9P3PYQ0</accession>
<dbReference type="Gene3D" id="3.40.50.11350">
    <property type="match status" value="1"/>
</dbReference>
<protein>
    <submittedName>
        <fullName evidence="1">GDP-fucose protein O-fucosyltransferase</fullName>
    </submittedName>
</protein>
<proteinExistence type="predicted"/>
<reference evidence="1" key="1">
    <citation type="submission" date="2022-07" db="EMBL/GenBank/DDBJ databases">
        <title>The genome of Lyophyllum shimeji provides insight into the initial evolution of ectomycorrhizal fungal genome.</title>
        <authorList>
            <person name="Kobayashi Y."/>
            <person name="Shibata T."/>
            <person name="Hirakawa H."/>
            <person name="Shigenobu S."/>
            <person name="Nishiyama T."/>
            <person name="Yamada A."/>
            <person name="Hasebe M."/>
            <person name="Kawaguchi M."/>
        </authorList>
    </citation>
    <scope>NUCLEOTIDE SEQUENCE</scope>
    <source>
        <strain evidence="1">AT787</strain>
    </source>
</reference>
<evidence type="ECO:0000313" key="2">
    <source>
        <dbReference type="Proteomes" id="UP001063166"/>
    </source>
</evidence>
<sequence length="133" mass="14651">MMMHLLHSRHVPATHIIITASNHCMPEVDQIVERLRTVRMANPGLNRVHALTNGKASWISELKSALSNDGWVDVKSSLDLRLDGAQRHVSMAVDMAIAEKAEVFVGNGFSSLTSNVLTLRLAKGSRMPSNRLL</sequence>
<dbReference type="EMBL" id="BRPK01000015">
    <property type="protein sequence ID" value="GLB43998.1"/>
    <property type="molecule type" value="Genomic_DNA"/>
</dbReference>
<organism evidence="1 2">
    <name type="scientific">Lyophyllum shimeji</name>
    <name type="common">Hon-shimeji</name>
    <name type="synonym">Tricholoma shimeji</name>
    <dbReference type="NCBI Taxonomy" id="47721"/>
    <lineage>
        <taxon>Eukaryota</taxon>
        <taxon>Fungi</taxon>
        <taxon>Dikarya</taxon>
        <taxon>Basidiomycota</taxon>
        <taxon>Agaricomycotina</taxon>
        <taxon>Agaricomycetes</taxon>
        <taxon>Agaricomycetidae</taxon>
        <taxon>Agaricales</taxon>
        <taxon>Tricholomatineae</taxon>
        <taxon>Lyophyllaceae</taxon>
        <taxon>Lyophyllum</taxon>
    </lineage>
</organism>
<dbReference type="OrthoDB" id="2559662at2759"/>